<dbReference type="Pfam" id="PF09411">
    <property type="entry name" value="PagL"/>
    <property type="match status" value="1"/>
</dbReference>
<reference evidence="2 3" key="1">
    <citation type="submission" date="2023-09" db="EMBL/GenBank/DDBJ databases">
        <title>Thalassobella suaedae gen. nov., sp. nov., a marine bacterium of the family Flavobacteriaceae isolated from a halophyte Suaeda japonica.</title>
        <authorList>
            <person name="Lee S.Y."/>
            <person name="Hwang C.Y."/>
        </authorList>
    </citation>
    <scope>NUCLEOTIDE SEQUENCE [LARGE SCALE GENOMIC DNA]</scope>
    <source>
        <strain evidence="2 3">HL-DH14</strain>
    </source>
</reference>
<name>A0ABY9XQP0_9FLAO</name>
<evidence type="ECO:0000256" key="1">
    <source>
        <dbReference type="SAM" id="SignalP"/>
    </source>
</evidence>
<protein>
    <submittedName>
        <fullName evidence="2">Acyloxyacyl hydrolase</fullName>
    </submittedName>
</protein>
<sequence>MKVSLTCVLLLISFFVFSQEKQLTSYIDVNYYRGNIAVHNTDILHLIKGHPEGVILSWNTKTYGLNDWEQRYNYPDYGVTFTSQNFKNDILGNSYSLYAHYNFYFLKRNLMFRIAQGLAYATHPYDKVENYRNYAFGSSFLSTTLIMLNYKKERIIDRFGLQAGFSLIHYSNANMKSPNASTNTLAFNVGVTYSLDDEIPEYITTLQGVKEKFTQPLKYNLVFRGGINESDVVGSGQFPFYIISAYADKRINIKSAFQFGTDVFFSNFLKELIYYKSVAFPEENVTGEEDYKRIGVFAGHELFINKTSLITQLGYYVYYPFDFEGRTYFRVGLKRYFTNKWFGALTLKTHGAKAEAVEFGIGVRL</sequence>
<dbReference type="RefSeq" id="WP_415864975.1">
    <property type="nucleotide sequence ID" value="NZ_CP134537.1"/>
</dbReference>
<dbReference type="Proteomes" id="UP001302806">
    <property type="component" value="Chromosome"/>
</dbReference>
<dbReference type="GO" id="GO:0016787">
    <property type="term" value="F:hydrolase activity"/>
    <property type="evidence" value="ECO:0007669"/>
    <property type="project" value="UniProtKB-KW"/>
</dbReference>
<dbReference type="Gene3D" id="2.40.160.20">
    <property type="match status" value="1"/>
</dbReference>
<accession>A0ABY9XQP0</accession>
<keyword evidence="2" id="KW-0378">Hydrolase</keyword>
<evidence type="ECO:0000313" key="2">
    <source>
        <dbReference type="EMBL" id="WNH08259.1"/>
    </source>
</evidence>
<dbReference type="EMBL" id="CP134537">
    <property type="protein sequence ID" value="WNH08259.1"/>
    <property type="molecule type" value="Genomic_DNA"/>
</dbReference>
<gene>
    <name evidence="2" type="ORF">RHP51_14035</name>
</gene>
<proteinExistence type="predicted"/>
<dbReference type="InterPro" id="IPR018550">
    <property type="entry name" value="Lipid-A_deacylase-rel"/>
</dbReference>
<feature type="signal peptide" evidence="1">
    <location>
        <begin position="1"/>
        <end position="18"/>
    </location>
</feature>
<evidence type="ECO:0000313" key="3">
    <source>
        <dbReference type="Proteomes" id="UP001302806"/>
    </source>
</evidence>
<feature type="chain" id="PRO_5045112359" evidence="1">
    <location>
        <begin position="19"/>
        <end position="365"/>
    </location>
</feature>
<organism evidence="2 3">
    <name type="scientific">Thalassobellus suaedae</name>
    <dbReference type="NCBI Taxonomy" id="3074124"/>
    <lineage>
        <taxon>Bacteria</taxon>
        <taxon>Pseudomonadati</taxon>
        <taxon>Bacteroidota</taxon>
        <taxon>Flavobacteriia</taxon>
        <taxon>Flavobacteriales</taxon>
        <taxon>Flavobacteriaceae</taxon>
        <taxon>Thalassobellus</taxon>
    </lineage>
</organism>
<keyword evidence="1" id="KW-0732">Signal</keyword>